<dbReference type="KEGG" id="dda:Dd703_1229"/>
<feature type="transmembrane region" description="Helical" evidence="4">
    <location>
        <begin position="56"/>
        <end position="76"/>
    </location>
</feature>
<dbReference type="PANTHER" id="PTHR11360:SF308">
    <property type="entry name" value="BLL3089 PROTEIN"/>
    <property type="match status" value="1"/>
</dbReference>
<feature type="transmembrane region" description="Helical" evidence="4">
    <location>
        <begin position="113"/>
        <end position="135"/>
    </location>
</feature>
<dbReference type="SUPFAM" id="SSF103473">
    <property type="entry name" value="MFS general substrate transporter"/>
    <property type="match status" value="1"/>
</dbReference>
<dbReference type="EMBL" id="CP001654">
    <property type="protein sequence ID" value="ACS85033.1"/>
    <property type="molecule type" value="Genomic_DNA"/>
</dbReference>
<name>C6CCZ2_MUSP7</name>
<gene>
    <name evidence="5" type="ordered locus">Dd703_1229</name>
</gene>
<feature type="transmembrane region" description="Helical" evidence="4">
    <location>
        <begin position="253"/>
        <end position="274"/>
    </location>
</feature>
<dbReference type="eggNOG" id="COG2814">
    <property type="taxonomic scope" value="Bacteria"/>
</dbReference>
<organism evidence="5 6">
    <name type="scientific">Musicola paradisiaca (strain Ech703)</name>
    <name type="common">Dickeya paradisiaca</name>
    <name type="synonym">Dickeya dadantii</name>
    <dbReference type="NCBI Taxonomy" id="579405"/>
    <lineage>
        <taxon>Bacteria</taxon>
        <taxon>Pseudomonadati</taxon>
        <taxon>Pseudomonadota</taxon>
        <taxon>Gammaproteobacteria</taxon>
        <taxon>Enterobacterales</taxon>
        <taxon>Pectobacteriaceae</taxon>
        <taxon>Musicola</taxon>
    </lineage>
</organism>
<dbReference type="STRING" id="579405.Dd703_1229"/>
<keyword evidence="1 4" id="KW-0812">Transmembrane</keyword>
<evidence type="ECO:0000256" key="4">
    <source>
        <dbReference type="SAM" id="Phobius"/>
    </source>
</evidence>
<keyword evidence="6" id="KW-1185">Reference proteome</keyword>
<feature type="transmembrane region" description="Helical" evidence="4">
    <location>
        <begin position="286"/>
        <end position="315"/>
    </location>
</feature>
<evidence type="ECO:0000256" key="2">
    <source>
        <dbReference type="ARBA" id="ARBA00022989"/>
    </source>
</evidence>
<dbReference type="InterPro" id="IPR050327">
    <property type="entry name" value="Proton-linked_MCT"/>
</dbReference>
<dbReference type="PANTHER" id="PTHR11360">
    <property type="entry name" value="MONOCARBOXYLATE TRANSPORTER"/>
    <property type="match status" value="1"/>
</dbReference>
<protein>
    <submittedName>
        <fullName evidence="5">Major facilitator superfamily MFS_1</fullName>
    </submittedName>
</protein>
<feature type="transmembrane region" description="Helical" evidence="4">
    <location>
        <begin position="179"/>
        <end position="200"/>
    </location>
</feature>
<dbReference type="AlphaFoldDB" id="C6CCZ2"/>
<feature type="transmembrane region" description="Helical" evidence="4">
    <location>
        <begin position="20"/>
        <end position="44"/>
    </location>
</feature>
<reference evidence="5" key="1">
    <citation type="submission" date="2009-06" db="EMBL/GenBank/DDBJ databases">
        <title>Complete sequence of Dickeya dadantii Ech703.</title>
        <authorList>
            <consortium name="US DOE Joint Genome Institute"/>
            <person name="Lucas S."/>
            <person name="Copeland A."/>
            <person name="Lapidus A."/>
            <person name="Glavina del Rio T."/>
            <person name="Dalin E."/>
            <person name="Tice H."/>
            <person name="Bruce D."/>
            <person name="Goodwin L."/>
            <person name="Pitluck S."/>
            <person name="Chertkov O."/>
            <person name="Brettin T."/>
            <person name="Detter J.C."/>
            <person name="Han C."/>
            <person name="Larimer F."/>
            <person name="Land M."/>
            <person name="Hauser L."/>
            <person name="Kyrpides N."/>
            <person name="Mikhailova N."/>
            <person name="Balakrishnan V."/>
            <person name="Glasner J."/>
            <person name="Perna N.T."/>
        </authorList>
    </citation>
    <scope>NUCLEOTIDE SEQUENCE [LARGE SCALE GENOMIC DNA]</scope>
    <source>
        <strain evidence="5">Ech703</strain>
    </source>
</reference>
<keyword evidence="3 4" id="KW-0472">Membrane</keyword>
<feature type="transmembrane region" description="Helical" evidence="4">
    <location>
        <begin position="88"/>
        <end position="107"/>
    </location>
</feature>
<dbReference type="Proteomes" id="UP000002734">
    <property type="component" value="Chromosome"/>
</dbReference>
<feature type="transmembrane region" description="Helical" evidence="4">
    <location>
        <begin position="373"/>
        <end position="393"/>
    </location>
</feature>
<dbReference type="RefSeq" id="WP_012764850.1">
    <property type="nucleotide sequence ID" value="NC_012880.1"/>
</dbReference>
<evidence type="ECO:0000256" key="1">
    <source>
        <dbReference type="ARBA" id="ARBA00022692"/>
    </source>
</evidence>
<accession>C6CCZ2</accession>
<evidence type="ECO:0000313" key="6">
    <source>
        <dbReference type="Proteomes" id="UP000002734"/>
    </source>
</evidence>
<dbReference type="Gene3D" id="1.20.1250.20">
    <property type="entry name" value="MFS general substrate transporter like domains"/>
    <property type="match status" value="1"/>
</dbReference>
<dbReference type="InterPro" id="IPR036259">
    <property type="entry name" value="MFS_trans_sf"/>
</dbReference>
<proteinExistence type="predicted"/>
<sequence>MSQSYSDVGVHVVNDRPTLLAIVMIGVAQILVWGGSFFVLSVLARPIMAETGWGRQWVYGSLSIGILVSGLVMPRCGRYISRHGGRDMLAWSGIVTALGMLLMAYSTTLPMFIGAWVVLGVAMAMGLYDALYATLGDCYGKQAKHAITLITLISGFCTTVAWPLLAFGVAHWGWRHTCVLWAVLLVAVVWPVYRTTLPVARKARTNAAHSQTIAVTVDRRLYLLLANIFMLSAVTMTVMSVQLIDILQDEGLSLAAAIGVSALIGPSQVAVRVLDMVARIRHPVWSLLFSVTLVLLGVVFIAVFPAHAALAVVVYGAGNGMRAIVRGTLPLVILRPEEFAVVMGKIARPSLIGQAMTPLLSGYLFEFGGARSVLLAVTVLSLVNVTLTGLLIVRLTRQGRMTAS</sequence>
<evidence type="ECO:0000313" key="5">
    <source>
        <dbReference type="EMBL" id="ACS85033.1"/>
    </source>
</evidence>
<feature type="transmembrane region" description="Helical" evidence="4">
    <location>
        <begin position="221"/>
        <end position="241"/>
    </location>
</feature>
<dbReference type="GO" id="GO:0022857">
    <property type="term" value="F:transmembrane transporter activity"/>
    <property type="evidence" value="ECO:0007669"/>
    <property type="project" value="InterPro"/>
</dbReference>
<keyword evidence="2 4" id="KW-1133">Transmembrane helix</keyword>
<dbReference type="InterPro" id="IPR011701">
    <property type="entry name" value="MFS"/>
</dbReference>
<dbReference type="HOGENOM" id="CLU_001265_59_0_6"/>
<dbReference type="Pfam" id="PF07690">
    <property type="entry name" value="MFS_1"/>
    <property type="match status" value="1"/>
</dbReference>
<evidence type="ECO:0000256" key="3">
    <source>
        <dbReference type="ARBA" id="ARBA00023136"/>
    </source>
</evidence>
<feature type="transmembrane region" description="Helical" evidence="4">
    <location>
        <begin position="147"/>
        <end position="173"/>
    </location>
</feature>